<evidence type="ECO:0000313" key="1">
    <source>
        <dbReference type="EMBL" id="ASA21809.1"/>
    </source>
</evidence>
<dbReference type="InterPro" id="IPR025552">
    <property type="entry name" value="YkyB"/>
</dbReference>
<protein>
    <submittedName>
        <fullName evidence="1">Uncharacterized protein</fullName>
    </submittedName>
</protein>
<organism evidence="1 2">
    <name type="scientific">Paenibacillus donghaensis</name>
    <dbReference type="NCBI Taxonomy" id="414771"/>
    <lineage>
        <taxon>Bacteria</taxon>
        <taxon>Bacillati</taxon>
        <taxon>Bacillota</taxon>
        <taxon>Bacilli</taxon>
        <taxon>Bacillales</taxon>
        <taxon>Paenibacillaceae</taxon>
        <taxon>Paenibacillus</taxon>
    </lineage>
</organism>
<dbReference type="OrthoDB" id="2360869at2"/>
<dbReference type="AlphaFoldDB" id="A0A2Z2KHY6"/>
<sequence>MNNTDLEEALYVINKAAKRLKHIRYKTGYSKSKCRTDKLFRKQESLYDLKKQIINKALLDGIANKTGIHKLKKSNGEDINFMFVRFTNRTFHIPVEPNECSAMVDLGEMVYRPYGSIDRTNNISTMKAKNILSRYLF</sequence>
<name>A0A2Z2KHY6_9BACL</name>
<dbReference type="EMBL" id="CP021780">
    <property type="protein sequence ID" value="ASA21809.1"/>
    <property type="molecule type" value="Genomic_DNA"/>
</dbReference>
<dbReference type="Pfam" id="PF14177">
    <property type="entry name" value="YkyB"/>
    <property type="match status" value="1"/>
</dbReference>
<reference evidence="1 2" key="1">
    <citation type="submission" date="2017-06" db="EMBL/GenBank/DDBJ databases">
        <title>Complete genome sequence of Paenibacillus donghaensis KCTC 13049T isolated from East Sea sediment, South Korea.</title>
        <authorList>
            <person name="Jung B.K."/>
            <person name="Hong S.-J."/>
            <person name="Shin J.-H."/>
        </authorList>
    </citation>
    <scope>NUCLEOTIDE SEQUENCE [LARGE SCALE GENOMIC DNA]</scope>
    <source>
        <strain evidence="1 2">KCTC 13049</strain>
    </source>
</reference>
<proteinExistence type="predicted"/>
<keyword evidence="2" id="KW-1185">Reference proteome</keyword>
<dbReference type="Proteomes" id="UP000249890">
    <property type="component" value="Chromosome"/>
</dbReference>
<accession>A0A2Z2KHY6</accession>
<dbReference type="RefSeq" id="WP_087915816.1">
    <property type="nucleotide sequence ID" value="NZ_CP021780.1"/>
</dbReference>
<dbReference type="KEGG" id="pdh:B9T62_14125"/>
<gene>
    <name evidence="1" type="ORF">B9T62_14125</name>
</gene>
<evidence type="ECO:0000313" key="2">
    <source>
        <dbReference type="Proteomes" id="UP000249890"/>
    </source>
</evidence>